<feature type="domain" description="N-acetyltransferase" evidence="1">
    <location>
        <begin position="1"/>
        <end position="156"/>
    </location>
</feature>
<dbReference type="InterPro" id="IPR016181">
    <property type="entry name" value="Acyl_CoA_acyltransferase"/>
</dbReference>
<reference evidence="2" key="1">
    <citation type="journal article" date="2020" name="mSystems">
        <title>Genome- and Community-Level Interaction Insights into Carbon Utilization and Element Cycling Functions of Hydrothermarchaeota in Hydrothermal Sediment.</title>
        <authorList>
            <person name="Zhou Z."/>
            <person name="Liu Y."/>
            <person name="Xu W."/>
            <person name="Pan J."/>
            <person name="Luo Z.H."/>
            <person name="Li M."/>
        </authorList>
    </citation>
    <scope>NUCLEOTIDE SEQUENCE [LARGE SCALE GENOMIC DNA]</scope>
    <source>
        <strain evidence="2">SpSt-1233</strain>
    </source>
</reference>
<accession>A0A7V2AWH5</accession>
<dbReference type="InterPro" id="IPR000182">
    <property type="entry name" value="GNAT_dom"/>
</dbReference>
<dbReference type="SUPFAM" id="SSF55729">
    <property type="entry name" value="Acyl-CoA N-acyltransferases (Nat)"/>
    <property type="match status" value="1"/>
</dbReference>
<dbReference type="Gene3D" id="3.40.630.30">
    <property type="match status" value="1"/>
</dbReference>
<dbReference type="Pfam" id="PF00583">
    <property type="entry name" value="Acetyltransf_1"/>
    <property type="match status" value="1"/>
</dbReference>
<dbReference type="PROSITE" id="PS51186">
    <property type="entry name" value="GNAT"/>
    <property type="match status" value="1"/>
</dbReference>
<name>A0A7V2AWH5_UNCEI</name>
<gene>
    <name evidence="2" type="ORF">ENO08_08655</name>
</gene>
<dbReference type="EMBL" id="DSEC01000620">
    <property type="protein sequence ID" value="HER44514.1"/>
    <property type="molecule type" value="Genomic_DNA"/>
</dbReference>
<protein>
    <submittedName>
        <fullName evidence="2">GNAT family N-acetyltransferase</fullName>
    </submittedName>
</protein>
<evidence type="ECO:0000313" key="2">
    <source>
        <dbReference type="EMBL" id="HER44514.1"/>
    </source>
</evidence>
<dbReference type="Proteomes" id="UP000886069">
    <property type="component" value="Unassembled WGS sequence"/>
</dbReference>
<dbReference type="GO" id="GO:0016747">
    <property type="term" value="F:acyltransferase activity, transferring groups other than amino-acyl groups"/>
    <property type="evidence" value="ECO:0007669"/>
    <property type="project" value="InterPro"/>
</dbReference>
<dbReference type="AlphaFoldDB" id="A0A7V2AWH5"/>
<proteinExistence type="predicted"/>
<evidence type="ECO:0000259" key="1">
    <source>
        <dbReference type="PROSITE" id="PS51186"/>
    </source>
</evidence>
<sequence length="158" mass="18018">MWWRETHAEFERLKGEGNRREMRRIVFSGEVPGIIGYIDGAPAAWCSVAPRERFPRLERSRVLKRIDDEPVWSVVCFFIAKRHRKTGLSRRMLEAAVRYAAGRGAEIVEGYPVEPANGSTADVFAYTGLASVFRAAGFTESARRSETRPIMRKRTGKR</sequence>
<organism evidence="2">
    <name type="scientific">Eiseniibacteriota bacterium</name>
    <dbReference type="NCBI Taxonomy" id="2212470"/>
    <lineage>
        <taxon>Bacteria</taxon>
        <taxon>Candidatus Eiseniibacteriota</taxon>
    </lineage>
</organism>
<comment type="caution">
    <text evidence="2">The sequence shown here is derived from an EMBL/GenBank/DDBJ whole genome shotgun (WGS) entry which is preliminary data.</text>
</comment>